<feature type="transmembrane region" description="Helical" evidence="1">
    <location>
        <begin position="172"/>
        <end position="191"/>
    </location>
</feature>
<dbReference type="SUPFAM" id="SSF48452">
    <property type="entry name" value="TPR-like"/>
    <property type="match status" value="1"/>
</dbReference>
<keyword evidence="1" id="KW-0472">Membrane</keyword>
<sequence>MPAKQGDYIQQILLKGLPLMLSILGSLLLLSCFFFWSEGYLPVIPGIFSESVAVTVNFAQIATEFIPLEIDNFLIFQNYESFPPASFPWVNLIYGAIIWLLFNLGLTLISSLKKLYFIGAAALTIFLLTFSGINGLNLGGVASNYALIGMMMGTLLPVVGIAFFVPHLNLTVRFLLITLISSLTLILLVSLSDIQNPWLWMAENATFPAAIISVLFFLHIGHAVISWVTVLLIQLNKGTGIRISIHLLIVFTLYFLLVMFTLLSVMGEINLPFPTVPPMLLMLVAGTMGYKVLKLKIEQTEQAYDDPLVGKSFYWVGFAFAVFTWAKADFSGNQPLFEFFNHIFLYGQVALGLLFFLYLMSNFLDILNSGKDVEKVIFKPQFFAYFHMRIGAIMALVIVAVFADMVIGNQLGTASTNISADYYYQSNKPLEAAILYENSWLQYRRNKKAKNAAAHLRYELREPTSAMEHLVQSFDYAPTVPNILLLSSKLHQQDKIFEALFYLEKGLEIFPNNPYLLNNLALLYSKLNRPQDALATLEKLLKKDAVMLSNSLGLLVKHNIPPKSEPELLDDLPYRLNYLAYANKQGNYAPFFLNTNPLPQNYHLRTALLRNQWSNKTEGNFKEDLVLIDSLIALEQMSFEERNYKETRILRTLQDNQINETLKYLNGMAMAYPNSAGYYHSFAARILAGQLDLQKSAVDILVATERGFENFQPYHLAILYFGGKQAEAVGINRRFEASFPNWMEWEESGKLKQTDLTLFWSNVARLHQMLPEEALKILDETSTPNLKTEWALALLRFKMHGLNQEDYGKVKRVILENLSENWTSAELDNWFAFIHNLQNELDPKIAQMLQPDLGMTRNAYWAPLIWKKLQQETDELVKYEILQEAIQFNRDPKLWIFYVKQSRKVGLDSYGSNALVEMQEWLSIEQIEKLQIENL</sequence>
<feature type="transmembrane region" description="Helical" evidence="1">
    <location>
        <begin position="89"/>
        <end position="108"/>
    </location>
</feature>
<dbReference type="RefSeq" id="WP_380802013.1">
    <property type="nucleotide sequence ID" value="NZ_JBHUIV010000016.1"/>
</dbReference>
<dbReference type="EMBL" id="JBHUIV010000016">
    <property type="protein sequence ID" value="MFD2201887.1"/>
    <property type="molecule type" value="Genomic_DNA"/>
</dbReference>
<dbReference type="Pfam" id="PF14559">
    <property type="entry name" value="TPR_19"/>
    <property type="match status" value="1"/>
</dbReference>
<feature type="transmembrane region" description="Helical" evidence="1">
    <location>
        <begin position="275"/>
        <end position="293"/>
    </location>
</feature>
<feature type="transmembrane region" description="Helical" evidence="1">
    <location>
        <begin position="211"/>
        <end position="233"/>
    </location>
</feature>
<feature type="transmembrane region" description="Helical" evidence="1">
    <location>
        <begin position="313"/>
        <end position="331"/>
    </location>
</feature>
<feature type="transmembrane region" description="Helical" evidence="1">
    <location>
        <begin position="145"/>
        <end position="165"/>
    </location>
</feature>
<evidence type="ECO:0000313" key="2">
    <source>
        <dbReference type="EMBL" id="MFD2201887.1"/>
    </source>
</evidence>
<organism evidence="2 3">
    <name type="scientific">Shivajiella indica</name>
    <dbReference type="NCBI Taxonomy" id="872115"/>
    <lineage>
        <taxon>Bacteria</taxon>
        <taxon>Pseudomonadati</taxon>
        <taxon>Bacteroidota</taxon>
        <taxon>Cytophagia</taxon>
        <taxon>Cytophagales</taxon>
        <taxon>Cyclobacteriaceae</taxon>
        <taxon>Shivajiella</taxon>
    </lineage>
</organism>
<evidence type="ECO:0000313" key="3">
    <source>
        <dbReference type="Proteomes" id="UP001597414"/>
    </source>
</evidence>
<feature type="transmembrane region" description="Helical" evidence="1">
    <location>
        <begin position="343"/>
        <end position="361"/>
    </location>
</feature>
<protein>
    <submittedName>
        <fullName evidence="2">Tetratricopeptide repeat protein</fullName>
    </submittedName>
</protein>
<dbReference type="Gene3D" id="1.25.40.10">
    <property type="entry name" value="Tetratricopeptide repeat domain"/>
    <property type="match status" value="1"/>
</dbReference>
<name>A0ABW5B6X4_9BACT</name>
<gene>
    <name evidence="2" type="ORF">ACFSKV_09925</name>
</gene>
<feature type="transmembrane region" description="Helical" evidence="1">
    <location>
        <begin position="382"/>
        <end position="403"/>
    </location>
</feature>
<feature type="transmembrane region" description="Helical" evidence="1">
    <location>
        <begin position="115"/>
        <end position="133"/>
    </location>
</feature>
<keyword evidence="1" id="KW-0812">Transmembrane</keyword>
<reference evidence="3" key="1">
    <citation type="journal article" date="2019" name="Int. J. Syst. Evol. Microbiol.">
        <title>The Global Catalogue of Microorganisms (GCM) 10K type strain sequencing project: providing services to taxonomists for standard genome sequencing and annotation.</title>
        <authorList>
            <consortium name="The Broad Institute Genomics Platform"/>
            <consortium name="The Broad Institute Genome Sequencing Center for Infectious Disease"/>
            <person name="Wu L."/>
            <person name="Ma J."/>
        </authorList>
    </citation>
    <scope>NUCLEOTIDE SEQUENCE [LARGE SCALE GENOMIC DNA]</scope>
    <source>
        <strain evidence="3">KCTC 19812</strain>
    </source>
</reference>
<feature type="transmembrane region" description="Helical" evidence="1">
    <location>
        <begin position="12"/>
        <end position="36"/>
    </location>
</feature>
<proteinExistence type="predicted"/>
<evidence type="ECO:0000256" key="1">
    <source>
        <dbReference type="SAM" id="Phobius"/>
    </source>
</evidence>
<dbReference type="Proteomes" id="UP001597414">
    <property type="component" value="Unassembled WGS sequence"/>
</dbReference>
<keyword evidence="1" id="KW-1133">Transmembrane helix</keyword>
<dbReference type="PROSITE" id="PS51257">
    <property type="entry name" value="PROKAR_LIPOPROTEIN"/>
    <property type="match status" value="1"/>
</dbReference>
<feature type="transmembrane region" description="Helical" evidence="1">
    <location>
        <begin position="245"/>
        <end position="263"/>
    </location>
</feature>
<accession>A0ABW5B6X4</accession>
<comment type="caution">
    <text evidence="2">The sequence shown here is derived from an EMBL/GenBank/DDBJ whole genome shotgun (WGS) entry which is preliminary data.</text>
</comment>
<keyword evidence="3" id="KW-1185">Reference proteome</keyword>
<dbReference type="InterPro" id="IPR011990">
    <property type="entry name" value="TPR-like_helical_dom_sf"/>
</dbReference>